<keyword evidence="2 5" id="KW-0812">Transmembrane</keyword>
<dbReference type="OrthoDB" id="2504919at2759"/>
<proteinExistence type="predicted"/>
<feature type="transmembrane region" description="Helical" evidence="5">
    <location>
        <begin position="180"/>
        <end position="200"/>
    </location>
</feature>
<feature type="transmembrane region" description="Helical" evidence="5">
    <location>
        <begin position="105"/>
        <end position="127"/>
    </location>
</feature>
<evidence type="ECO:0000256" key="1">
    <source>
        <dbReference type="ARBA" id="ARBA00004141"/>
    </source>
</evidence>
<evidence type="ECO:0000256" key="4">
    <source>
        <dbReference type="ARBA" id="ARBA00023136"/>
    </source>
</evidence>
<feature type="transmembrane region" description="Helical" evidence="5">
    <location>
        <begin position="54"/>
        <end position="74"/>
    </location>
</feature>
<keyword evidence="7" id="KW-1185">Reference proteome</keyword>
<dbReference type="InterPro" id="IPR008521">
    <property type="entry name" value="Mg_trans_NIPA"/>
</dbReference>
<accession>A0A5J4Z0C1</accession>
<evidence type="ECO:0000256" key="3">
    <source>
        <dbReference type="ARBA" id="ARBA00022989"/>
    </source>
</evidence>
<feature type="transmembrane region" description="Helical" evidence="5">
    <location>
        <begin position="289"/>
        <end position="307"/>
    </location>
</feature>
<dbReference type="AlphaFoldDB" id="A0A5J4Z0C1"/>
<evidence type="ECO:0008006" key="8">
    <source>
        <dbReference type="Google" id="ProtNLM"/>
    </source>
</evidence>
<keyword evidence="3 5" id="KW-1133">Transmembrane helix</keyword>
<dbReference type="GO" id="GO:0015095">
    <property type="term" value="F:magnesium ion transmembrane transporter activity"/>
    <property type="evidence" value="ECO:0007669"/>
    <property type="project" value="InterPro"/>
</dbReference>
<sequence>MAGGATTIGLVVGILAKLTGALGANLQRKHHVVQALLGGDADAARTREWQSKTWLLGLALFFASQALNGVSLALVSTILLAPLNGLGVVFNAYFAVILSGETFDLLDSIGTGLVAFGAVILSVWGNLDTDRWITAQALLDTARSPTVQAWLVGTWIFQAALLVAAYSMRKQVYRTPSTNFFIGSAYAVVTSTFSTQSLVISKCGAVLLRKAVQGDDHDGSGSPAWLPGVILGLIGMYGAINILLSNEMMRFYDIKVLSPLSFSVFTISNTGNAFIIFRAGELVSFNDVVGLALGIAAVLLGVLCLTWSRDRALATPAEKHRILKTATE</sequence>
<dbReference type="PANTHER" id="PTHR12570">
    <property type="match status" value="1"/>
</dbReference>
<dbReference type="InterPro" id="IPR037185">
    <property type="entry name" value="EmrE-like"/>
</dbReference>
<feature type="transmembrane region" description="Helical" evidence="5">
    <location>
        <begin position="224"/>
        <end position="244"/>
    </location>
</feature>
<reference evidence="7" key="1">
    <citation type="journal article" date="2019" name="Nat. Commun.">
        <title>Expansion of phycobilisome linker gene families in mesophilic red algae.</title>
        <authorList>
            <person name="Lee J."/>
            <person name="Kim D."/>
            <person name="Bhattacharya D."/>
            <person name="Yoon H.S."/>
        </authorList>
    </citation>
    <scope>NUCLEOTIDE SEQUENCE [LARGE SCALE GENOMIC DNA]</scope>
    <source>
        <strain evidence="7">CCMP 1328</strain>
    </source>
</reference>
<dbReference type="SUPFAM" id="SSF103481">
    <property type="entry name" value="Multidrug resistance efflux transporter EmrE"/>
    <property type="match status" value="1"/>
</dbReference>
<evidence type="ECO:0000313" key="7">
    <source>
        <dbReference type="Proteomes" id="UP000324585"/>
    </source>
</evidence>
<keyword evidence="4 5" id="KW-0472">Membrane</keyword>
<evidence type="ECO:0000256" key="5">
    <source>
        <dbReference type="SAM" id="Phobius"/>
    </source>
</evidence>
<gene>
    <name evidence="6" type="ORF">FVE85_0805</name>
</gene>
<feature type="transmembrane region" description="Helical" evidence="5">
    <location>
        <begin position="256"/>
        <end position="277"/>
    </location>
</feature>
<name>A0A5J4Z0C1_PORPP</name>
<dbReference type="PANTHER" id="PTHR12570:SF86">
    <property type="entry name" value="ADR321CP"/>
    <property type="match status" value="1"/>
</dbReference>
<evidence type="ECO:0000256" key="2">
    <source>
        <dbReference type="ARBA" id="ARBA00022692"/>
    </source>
</evidence>
<dbReference type="Proteomes" id="UP000324585">
    <property type="component" value="Unassembled WGS sequence"/>
</dbReference>
<dbReference type="EMBL" id="VRMN01000002">
    <property type="protein sequence ID" value="KAA8497076.1"/>
    <property type="molecule type" value="Genomic_DNA"/>
</dbReference>
<dbReference type="GO" id="GO:0016020">
    <property type="term" value="C:membrane"/>
    <property type="evidence" value="ECO:0007669"/>
    <property type="project" value="UniProtKB-SubCell"/>
</dbReference>
<dbReference type="Pfam" id="PF05653">
    <property type="entry name" value="Mg_trans_NIPA"/>
    <property type="match status" value="1"/>
</dbReference>
<comment type="caution">
    <text evidence="6">The sequence shown here is derived from an EMBL/GenBank/DDBJ whole genome shotgun (WGS) entry which is preliminary data.</text>
</comment>
<organism evidence="6 7">
    <name type="scientific">Porphyridium purpureum</name>
    <name type="common">Red alga</name>
    <name type="synonym">Porphyridium cruentum</name>
    <dbReference type="NCBI Taxonomy" id="35688"/>
    <lineage>
        <taxon>Eukaryota</taxon>
        <taxon>Rhodophyta</taxon>
        <taxon>Bangiophyceae</taxon>
        <taxon>Porphyridiales</taxon>
        <taxon>Porphyridiaceae</taxon>
        <taxon>Porphyridium</taxon>
    </lineage>
</organism>
<feature type="transmembrane region" description="Helical" evidence="5">
    <location>
        <begin position="80"/>
        <end position="98"/>
    </location>
</feature>
<protein>
    <recommendedName>
        <fullName evidence="8">Magnesium transporter NIPA8</fullName>
    </recommendedName>
</protein>
<comment type="subcellular location">
    <subcellularLocation>
        <location evidence="1">Membrane</location>
        <topology evidence="1">Multi-pass membrane protein</topology>
    </subcellularLocation>
</comment>
<feature type="transmembrane region" description="Helical" evidence="5">
    <location>
        <begin position="147"/>
        <end position="168"/>
    </location>
</feature>
<evidence type="ECO:0000313" key="6">
    <source>
        <dbReference type="EMBL" id="KAA8497076.1"/>
    </source>
</evidence>